<dbReference type="SUPFAM" id="SSF52540">
    <property type="entry name" value="P-loop containing nucleoside triphosphate hydrolases"/>
    <property type="match status" value="2"/>
</dbReference>
<dbReference type="EMBL" id="JAEPRA010000002">
    <property type="protein sequence ID" value="KAG2188262.1"/>
    <property type="molecule type" value="Genomic_DNA"/>
</dbReference>
<dbReference type="GO" id="GO:0006325">
    <property type="term" value="P:chromatin organization"/>
    <property type="evidence" value="ECO:0007669"/>
    <property type="project" value="UniProtKB-KW"/>
</dbReference>
<feature type="region of interest" description="Disordered" evidence="11">
    <location>
        <begin position="67"/>
        <end position="238"/>
    </location>
</feature>
<dbReference type="InterPro" id="IPR027417">
    <property type="entry name" value="P-loop_NTPase"/>
</dbReference>
<dbReference type="InterPro" id="IPR049730">
    <property type="entry name" value="SNF2/RAD54-like_C"/>
</dbReference>
<dbReference type="GO" id="GO:0016787">
    <property type="term" value="F:hydrolase activity"/>
    <property type="evidence" value="ECO:0007669"/>
    <property type="project" value="UniProtKB-KW"/>
</dbReference>
<keyword evidence="7" id="KW-0067">ATP-binding</keyword>
<evidence type="ECO:0000256" key="3">
    <source>
        <dbReference type="ARBA" id="ARBA00012551"/>
    </source>
</evidence>
<dbReference type="GO" id="GO:0005524">
    <property type="term" value="F:ATP binding"/>
    <property type="evidence" value="ECO:0007669"/>
    <property type="project" value="UniProtKB-KW"/>
</dbReference>
<keyword evidence="10" id="KW-0539">Nucleus</keyword>
<comment type="subcellular location">
    <subcellularLocation>
        <location evidence="1">Nucleus</location>
    </subcellularLocation>
</comment>
<dbReference type="GO" id="GO:0003677">
    <property type="term" value="F:DNA binding"/>
    <property type="evidence" value="ECO:0007669"/>
    <property type="project" value="UniProtKB-KW"/>
</dbReference>
<evidence type="ECO:0000256" key="11">
    <source>
        <dbReference type="SAM" id="MobiDB-lite"/>
    </source>
</evidence>
<dbReference type="Pfam" id="PF00271">
    <property type="entry name" value="Helicase_C"/>
    <property type="match status" value="1"/>
</dbReference>
<dbReference type="InterPro" id="IPR014001">
    <property type="entry name" value="Helicase_ATP-bd"/>
</dbReference>
<keyword evidence="5" id="KW-0378">Hydrolase</keyword>
<dbReference type="FunFam" id="3.40.50.10810:FF:000014">
    <property type="entry name" value="SWI/SNF-related matrix-associated actin-dependent regulator of chromatin subfamily A containing DEAD/H box 1"/>
    <property type="match status" value="1"/>
</dbReference>
<dbReference type="SMART" id="SM00487">
    <property type="entry name" value="DEXDc"/>
    <property type="match status" value="1"/>
</dbReference>
<name>A0A8H7Q943_9FUNG</name>
<proteinExistence type="inferred from homology"/>
<feature type="compositionally biased region" description="Low complexity" evidence="11">
    <location>
        <begin position="103"/>
        <end position="117"/>
    </location>
</feature>
<gene>
    <name evidence="14" type="ORF">INT44_001015</name>
</gene>
<evidence type="ECO:0000256" key="9">
    <source>
        <dbReference type="ARBA" id="ARBA00023125"/>
    </source>
</evidence>
<dbReference type="SMART" id="SM00490">
    <property type="entry name" value="HELICc"/>
    <property type="match status" value="1"/>
</dbReference>
<dbReference type="PROSITE" id="PS51192">
    <property type="entry name" value="HELICASE_ATP_BIND_1"/>
    <property type="match status" value="1"/>
</dbReference>
<dbReference type="Pfam" id="PF00176">
    <property type="entry name" value="SNF2-rel_dom"/>
    <property type="match status" value="1"/>
</dbReference>
<keyword evidence="6" id="KW-0347">Helicase</keyword>
<evidence type="ECO:0000256" key="7">
    <source>
        <dbReference type="ARBA" id="ARBA00022840"/>
    </source>
</evidence>
<accession>A0A8H7Q943</accession>
<dbReference type="CDD" id="cd18793">
    <property type="entry name" value="SF2_C_SNF"/>
    <property type="match status" value="1"/>
</dbReference>
<dbReference type="EC" id="3.6.4.12" evidence="3"/>
<dbReference type="InterPro" id="IPR001650">
    <property type="entry name" value="Helicase_C-like"/>
</dbReference>
<dbReference type="GO" id="GO:0005694">
    <property type="term" value="C:chromosome"/>
    <property type="evidence" value="ECO:0007669"/>
    <property type="project" value="UniProtKB-ARBA"/>
</dbReference>
<evidence type="ECO:0000256" key="1">
    <source>
        <dbReference type="ARBA" id="ARBA00004123"/>
    </source>
</evidence>
<evidence type="ECO:0000256" key="8">
    <source>
        <dbReference type="ARBA" id="ARBA00022853"/>
    </source>
</evidence>
<dbReference type="Proteomes" id="UP000612746">
    <property type="component" value="Unassembled WGS sequence"/>
</dbReference>
<comment type="caution">
    <text evidence="14">The sequence shown here is derived from an EMBL/GenBank/DDBJ whole genome shotgun (WGS) entry which is preliminary data.</text>
</comment>
<organism evidence="14 15">
    <name type="scientific">Umbelopsis vinacea</name>
    <dbReference type="NCBI Taxonomy" id="44442"/>
    <lineage>
        <taxon>Eukaryota</taxon>
        <taxon>Fungi</taxon>
        <taxon>Fungi incertae sedis</taxon>
        <taxon>Mucoromycota</taxon>
        <taxon>Mucoromycotina</taxon>
        <taxon>Umbelopsidomycetes</taxon>
        <taxon>Umbelopsidales</taxon>
        <taxon>Umbelopsidaceae</taxon>
        <taxon>Umbelopsis</taxon>
    </lineage>
</organism>
<feature type="region of interest" description="Disordered" evidence="11">
    <location>
        <begin position="352"/>
        <end position="378"/>
    </location>
</feature>
<evidence type="ECO:0000256" key="4">
    <source>
        <dbReference type="ARBA" id="ARBA00022741"/>
    </source>
</evidence>
<keyword evidence="4" id="KW-0547">Nucleotide-binding</keyword>
<feature type="compositionally biased region" description="Polar residues" evidence="11">
    <location>
        <begin position="74"/>
        <end position="102"/>
    </location>
</feature>
<evidence type="ECO:0000259" key="13">
    <source>
        <dbReference type="PROSITE" id="PS51194"/>
    </source>
</evidence>
<evidence type="ECO:0000256" key="6">
    <source>
        <dbReference type="ARBA" id="ARBA00022806"/>
    </source>
</evidence>
<evidence type="ECO:0000256" key="2">
    <source>
        <dbReference type="ARBA" id="ARBA00007025"/>
    </source>
</evidence>
<dbReference type="OrthoDB" id="448448at2759"/>
<keyword evidence="8" id="KW-0156">Chromatin regulator</keyword>
<feature type="region of interest" description="Disordered" evidence="11">
    <location>
        <begin position="1"/>
        <end position="55"/>
    </location>
</feature>
<evidence type="ECO:0000313" key="14">
    <source>
        <dbReference type="EMBL" id="KAG2188262.1"/>
    </source>
</evidence>
<keyword evidence="15" id="KW-1185">Reference proteome</keyword>
<dbReference type="InterPro" id="IPR038718">
    <property type="entry name" value="SNF2-like_sf"/>
</dbReference>
<comment type="similarity">
    <text evidence="2">Belongs to the SNF2/RAD54 helicase family.</text>
</comment>
<dbReference type="PROSITE" id="PS51194">
    <property type="entry name" value="HELICASE_CTER"/>
    <property type="match status" value="1"/>
</dbReference>
<protein>
    <recommendedName>
        <fullName evidence="3">DNA helicase</fullName>
        <ecNumber evidence="3">3.6.4.12</ecNumber>
    </recommendedName>
</protein>
<feature type="compositionally biased region" description="Low complexity" evidence="11">
    <location>
        <begin position="293"/>
        <end position="316"/>
    </location>
</feature>
<dbReference type="InterPro" id="IPR000330">
    <property type="entry name" value="SNF2_N"/>
</dbReference>
<dbReference type="AlphaFoldDB" id="A0A8H7Q943"/>
<dbReference type="Gene3D" id="3.40.50.10810">
    <property type="entry name" value="Tandem AAA-ATPase domain"/>
    <property type="match status" value="1"/>
</dbReference>
<feature type="compositionally biased region" description="Polar residues" evidence="11">
    <location>
        <begin position="21"/>
        <end position="38"/>
    </location>
</feature>
<reference evidence="14" key="1">
    <citation type="submission" date="2020-12" db="EMBL/GenBank/DDBJ databases">
        <title>Metabolic potential, ecology and presence of endohyphal bacteria is reflected in genomic diversity of Mucoromycotina.</title>
        <authorList>
            <person name="Muszewska A."/>
            <person name="Okrasinska A."/>
            <person name="Steczkiewicz K."/>
            <person name="Drgas O."/>
            <person name="Orlowska M."/>
            <person name="Perlinska-Lenart U."/>
            <person name="Aleksandrzak-Piekarczyk T."/>
            <person name="Szatraj K."/>
            <person name="Zielenkiewicz U."/>
            <person name="Pilsyk S."/>
            <person name="Malc E."/>
            <person name="Mieczkowski P."/>
            <person name="Kruszewska J.S."/>
            <person name="Biernat P."/>
            <person name="Pawlowska J."/>
        </authorList>
    </citation>
    <scope>NUCLEOTIDE SEQUENCE</scope>
    <source>
        <strain evidence="14">WA0000051536</strain>
    </source>
</reference>
<dbReference type="CDD" id="cd17998">
    <property type="entry name" value="DEXHc_SMARCAD1"/>
    <property type="match status" value="1"/>
</dbReference>
<evidence type="ECO:0000259" key="12">
    <source>
        <dbReference type="PROSITE" id="PS51192"/>
    </source>
</evidence>
<keyword evidence="9" id="KW-0238">DNA-binding</keyword>
<dbReference type="Gene3D" id="3.40.50.300">
    <property type="entry name" value="P-loop containing nucleotide triphosphate hydrolases"/>
    <property type="match status" value="1"/>
</dbReference>
<feature type="domain" description="Helicase C-terminal" evidence="13">
    <location>
        <begin position="916"/>
        <end position="1067"/>
    </location>
</feature>
<feature type="compositionally biased region" description="Polar residues" evidence="11">
    <location>
        <begin position="200"/>
        <end position="215"/>
    </location>
</feature>
<evidence type="ECO:0000256" key="10">
    <source>
        <dbReference type="ARBA" id="ARBA00023242"/>
    </source>
</evidence>
<evidence type="ECO:0000313" key="15">
    <source>
        <dbReference type="Proteomes" id="UP000612746"/>
    </source>
</evidence>
<dbReference type="GO" id="GO:0003678">
    <property type="term" value="F:DNA helicase activity"/>
    <property type="evidence" value="ECO:0007669"/>
    <property type="project" value="UniProtKB-EC"/>
</dbReference>
<feature type="compositionally biased region" description="Basic and acidic residues" evidence="11">
    <location>
        <begin position="127"/>
        <end position="143"/>
    </location>
</feature>
<dbReference type="GO" id="GO:0005634">
    <property type="term" value="C:nucleus"/>
    <property type="evidence" value="ECO:0007669"/>
    <property type="project" value="UniProtKB-SubCell"/>
</dbReference>
<feature type="domain" description="Helicase ATP-binding" evidence="12">
    <location>
        <begin position="525"/>
        <end position="692"/>
    </location>
</feature>
<evidence type="ECO:0000256" key="5">
    <source>
        <dbReference type="ARBA" id="ARBA00022801"/>
    </source>
</evidence>
<feature type="region of interest" description="Disordered" evidence="11">
    <location>
        <begin position="283"/>
        <end position="320"/>
    </location>
</feature>
<dbReference type="PANTHER" id="PTHR10799">
    <property type="entry name" value="SNF2/RAD54 HELICASE FAMILY"/>
    <property type="match status" value="1"/>
</dbReference>
<sequence length="1088" mass="122606">MANNQPSQLPRFPQTPRKLDNSIQEIPSSVTPTNTTPRLRSIFNETDDKRSSKVKIRTTMKSSFFKTGKALKEAQNTPNVETEPTNESIRTATDSHSPSTALSRSDSPSSVSVSSDSGLAAVTRTLDMFEVKSPRPVRLKWDSSNDEDEPDEITKPKPLKHASEINSSPQRTRVVNNLKRKKRRTIQSDSESDKGDSSQDESPSQTDGSDISSRSASKKMRSQPSNIDDIGPNRPKLDLDLEKKVDSLQLSFPSVTRADITQALVRANGLRVKAASELLMRRYLKPPPNETPSPIKVSSNTVSSSKPSSASNPTKTENPVPIRDTKMQMAKVGNEEPSKNLLRRRKVIVVESDSEDEAVSTDEGSSDAASDVDFADDGQMENDKQTVDFFNEATYQDIQDVTACTIEQAETIVDELRPFQDMDDLQRKLKKTKGLGERFINAHREMMQGYSAVDKLIDDIEKIGTRIEDVMQIWNQKEQNGEDQPASDDAMLKVAMDGHLHRQPDMMSSEITLKGYQVFGVNWILLLYRMKLSGILADEMGLGKTAQVIGFLAQLVSQGSTGPHLVVVPSSTLENWLREFQKFCPSLDVRSYFGSQVERKRLRYDLREDTTWSILVTTYQMATGAELDRKFLRKLNFDVTILDEGHMVKNCTSARYHHLMAIPSSFRLLLTGTPLQNNLQELVSLLTFILPSMFKGNQEELTKIFKIRQTASNKKEPPKSMQTKAPAGSTNIAQMLSMERIKRAKKIMTPFVLRRQKSQVYTDLPSKLHVLKRCPMSDRQAAVYKKVVEDSKKSLKSHDTKNDDELDIIEANNGMNASEETSVSKPSKAVNILMNLRKAAIHPLLLRSIYTDDILRQMSKAIMREEQYWDSEEKFIFEDMSIMTDFDLHKLCLAHRTIKQWALSIDEIMDSGKVRVLEQLLKEMKEKGDRVLLFSQFTMMLDVLEDVLGHMGFRYSRLDGSSKVDTRQDLIDDFSADPDITVFLLSTKAGGFGINLTAANTVILYDLDPNPHNDKQAEDRAHRVGQARDVTVIRLVSENTVEENIFQMAEVKLRLDQSVSFGRENESDEEDGDGEPNLKSLVESALHI</sequence>